<dbReference type="PRINTS" id="PR00420">
    <property type="entry name" value="RNGMNOXGNASE"/>
</dbReference>
<accession>A0A371DNC7</accession>
<feature type="domain" description="FAD-binding" evidence="5">
    <location>
        <begin position="11"/>
        <end position="340"/>
    </location>
</feature>
<keyword evidence="1" id="KW-0285">Flavoprotein</keyword>
<evidence type="ECO:0000256" key="2">
    <source>
        <dbReference type="ARBA" id="ARBA00022827"/>
    </source>
</evidence>
<evidence type="ECO:0000256" key="3">
    <source>
        <dbReference type="ARBA" id="ARBA00023002"/>
    </source>
</evidence>
<organism evidence="6 7">
    <name type="scientific">Lentinus brumalis</name>
    <dbReference type="NCBI Taxonomy" id="2498619"/>
    <lineage>
        <taxon>Eukaryota</taxon>
        <taxon>Fungi</taxon>
        <taxon>Dikarya</taxon>
        <taxon>Basidiomycota</taxon>
        <taxon>Agaricomycotina</taxon>
        <taxon>Agaricomycetes</taxon>
        <taxon>Polyporales</taxon>
        <taxon>Polyporaceae</taxon>
        <taxon>Lentinus</taxon>
    </lineage>
</organism>
<dbReference type="GO" id="GO:0071949">
    <property type="term" value="F:FAD binding"/>
    <property type="evidence" value="ECO:0007669"/>
    <property type="project" value="InterPro"/>
</dbReference>
<keyword evidence="3" id="KW-0560">Oxidoreductase</keyword>
<dbReference type="STRING" id="139420.A0A371DNC7"/>
<evidence type="ECO:0000313" key="6">
    <source>
        <dbReference type="EMBL" id="RDX54014.1"/>
    </source>
</evidence>
<evidence type="ECO:0000313" key="7">
    <source>
        <dbReference type="Proteomes" id="UP000256964"/>
    </source>
</evidence>
<dbReference type="GO" id="GO:0004497">
    <property type="term" value="F:monooxygenase activity"/>
    <property type="evidence" value="ECO:0007669"/>
    <property type="project" value="UniProtKB-KW"/>
</dbReference>
<keyword evidence="4" id="KW-0503">Monooxygenase</keyword>
<dbReference type="Proteomes" id="UP000256964">
    <property type="component" value="Unassembled WGS sequence"/>
</dbReference>
<dbReference type="AlphaFoldDB" id="A0A371DNC7"/>
<dbReference type="OrthoDB" id="655030at2759"/>
<name>A0A371DNC7_9APHY</name>
<gene>
    <name evidence="6" type="ORF">OH76DRAFT_1453220</name>
</gene>
<dbReference type="EMBL" id="KZ857385">
    <property type="protein sequence ID" value="RDX54014.1"/>
    <property type="molecule type" value="Genomic_DNA"/>
</dbReference>
<reference evidence="6 7" key="1">
    <citation type="journal article" date="2018" name="Biotechnol. Biofuels">
        <title>Integrative visual omics of the white-rot fungus Polyporus brumalis exposes the biotechnological potential of its oxidative enzymes for delignifying raw plant biomass.</title>
        <authorList>
            <person name="Miyauchi S."/>
            <person name="Rancon A."/>
            <person name="Drula E."/>
            <person name="Hage H."/>
            <person name="Chaduli D."/>
            <person name="Favel A."/>
            <person name="Grisel S."/>
            <person name="Henrissat B."/>
            <person name="Herpoel-Gimbert I."/>
            <person name="Ruiz-Duenas F.J."/>
            <person name="Chevret D."/>
            <person name="Hainaut M."/>
            <person name="Lin J."/>
            <person name="Wang M."/>
            <person name="Pangilinan J."/>
            <person name="Lipzen A."/>
            <person name="Lesage-Meessen L."/>
            <person name="Navarro D."/>
            <person name="Riley R."/>
            <person name="Grigoriev I.V."/>
            <person name="Zhou S."/>
            <person name="Raouche S."/>
            <person name="Rosso M.N."/>
        </authorList>
    </citation>
    <scope>NUCLEOTIDE SEQUENCE [LARGE SCALE GENOMIC DNA]</scope>
    <source>
        <strain evidence="6 7">BRFM 1820</strain>
    </source>
</reference>
<keyword evidence="7" id="KW-1185">Reference proteome</keyword>
<dbReference type="SUPFAM" id="SSF51905">
    <property type="entry name" value="FAD/NAD(P)-binding domain"/>
    <property type="match status" value="1"/>
</dbReference>
<dbReference type="PANTHER" id="PTHR46972">
    <property type="entry name" value="MONOOXYGENASE ASQM-RELATED"/>
    <property type="match status" value="1"/>
</dbReference>
<keyword evidence="2" id="KW-0274">FAD</keyword>
<protein>
    <submittedName>
        <fullName evidence="6">FAD/NAD-P-binding domain-containing protein</fullName>
    </submittedName>
</protein>
<dbReference type="InterPro" id="IPR036188">
    <property type="entry name" value="FAD/NAD-bd_sf"/>
</dbReference>
<dbReference type="Pfam" id="PF01494">
    <property type="entry name" value="FAD_binding_3"/>
    <property type="match status" value="1"/>
</dbReference>
<evidence type="ECO:0000259" key="5">
    <source>
        <dbReference type="Pfam" id="PF01494"/>
    </source>
</evidence>
<evidence type="ECO:0000256" key="1">
    <source>
        <dbReference type="ARBA" id="ARBA00022630"/>
    </source>
</evidence>
<dbReference type="InterPro" id="IPR002938">
    <property type="entry name" value="FAD-bd"/>
</dbReference>
<dbReference type="Gene3D" id="3.50.50.60">
    <property type="entry name" value="FAD/NAD(P)-binding domain"/>
    <property type="match status" value="1"/>
</dbReference>
<sequence length="401" mass="43608">MSSTSSAQPNIAIVGGGPAGLVALLTLRNRGVHATLYEREASRHARAYMGGMLDLTWEEGQRALRENGLAEAFKANSRLEAQESRLCGKAGVVLAARTEADIPDETKARPEIDRRVLREIMLAATPEDAIKWGHSLASVRPLEDGTGKHELTFTNGAAVVSDYLIGADGANSRVRPLVSPATPIYYGVNGAEISVAPAVAALPENADIREAVGPGTCTCAEDSKVISLQRNGDGRIRAYIWHRAPIDWKLPREPQEARRVLHEMYEGWAPWIHKMIDICDDGAIYPRPLFYLPVDHRWVHKPGVTIIGDAAHLMSPYAGMGANVAMYDGLELGNVLADAVSKGLSLEEREAAIAAVEEKLCGKAQKFADMSYQYVDIAFGPNVPQIFLDMFKDQDGPEQSN</sequence>
<proteinExistence type="predicted"/>
<evidence type="ECO:0000256" key="4">
    <source>
        <dbReference type="ARBA" id="ARBA00023033"/>
    </source>
</evidence>
<dbReference type="PANTHER" id="PTHR46972:SF1">
    <property type="entry name" value="FAD DEPENDENT OXIDOREDUCTASE DOMAIN-CONTAINING PROTEIN"/>
    <property type="match status" value="1"/>
</dbReference>